<protein>
    <submittedName>
        <fullName evidence="1">Uncharacterized protein</fullName>
    </submittedName>
</protein>
<comment type="caution">
    <text evidence="1">The sequence shown here is derived from an EMBL/GenBank/DDBJ whole genome shotgun (WGS) entry which is preliminary data.</text>
</comment>
<gene>
    <name evidence="1" type="ORF">rsdtw13_41590</name>
</gene>
<evidence type="ECO:0000313" key="1">
    <source>
        <dbReference type="EMBL" id="GKX68901.1"/>
    </source>
</evidence>
<sequence length="265" mass="28098">MVELRNELNSKGDLKISGSGSSGGGDFNCVRISGSGKVTGNIRCVDFSTSGSSRVDGSLETETFKTSGSSRIEGDIIANEVRTSGSANVHGDVTTEEFQCNGSSNIDGNLQAKELSASGSIKVGNNVSGDRMKFSGSFEFGGNCEAEEFQSSGHFHIKGLLNAETMDINLGSHCKVQEIGGNKVNIYSRNPGLNLLGFLGLKFNTGKLTCNTIEADEVDIAFVEADLVRGNNIVIREGCNIQKVEYSGNYRTEGNAKVVEAIKVD</sequence>
<organism evidence="1 2">
    <name type="scientific">Inconstantimicrobium mannanitabidum</name>
    <dbReference type="NCBI Taxonomy" id="1604901"/>
    <lineage>
        <taxon>Bacteria</taxon>
        <taxon>Bacillati</taxon>
        <taxon>Bacillota</taxon>
        <taxon>Clostridia</taxon>
        <taxon>Eubacteriales</taxon>
        <taxon>Clostridiaceae</taxon>
        <taxon>Inconstantimicrobium</taxon>
    </lineage>
</organism>
<dbReference type="EMBL" id="BROD01000001">
    <property type="protein sequence ID" value="GKX68901.1"/>
    <property type="molecule type" value="Genomic_DNA"/>
</dbReference>
<reference evidence="1" key="1">
    <citation type="journal article" date="2025" name="Int. J. Syst. Evol. Microbiol.">
        <title>Inconstantimicrobium mannanitabidum sp. nov., a novel member of the family Clostridiaceae isolated from anoxic soil under the treatment of reductive soil disinfestation.</title>
        <authorList>
            <person name="Ueki A."/>
            <person name="Tonouchi A."/>
            <person name="Honma S."/>
            <person name="Kaku N."/>
            <person name="Ueki K."/>
        </authorList>
    </citation>
    <scope>NUCLEOTIDE SEQUENCE</scope>
    <source>
        <strain evidence="1">TW13</strain>
    </source>
</reference>
<evidence type="ECO:0000313" key="2">
    <source>
        <dbReference type="Proteomes" id="UP001058074"/>
    </source>
</evidence>
<proteinExistence type="predicted"/>
<accession>A0ACB5RIJ1</accession>
<dbReference type="Proteomes" id="UP001058074">
    <property type="component" value="Unassembled WGS sequence"/>
</dbReference>
<keyword evidence="2" id="KW-1185">Reference proteome</keyword>
<name>A0ACB5RIJ1_9CLOT</name>